<keyword evidence="8" id="KW-0408">Iron</keyword>
<dbReference type="AlphaFoldDB" id="A0A5N0EJ67"/>
<dbReference type="Gene3D" id="3.50.50.60">
    <property type="entry name" value="FAD/NAD(P)-binding domain"/>
    <property type="match status" value="1"/>
</dbReference>
<evidence type="ECO:0000313" key="13">
    <source>
        <dbReference type="Proteomes" id="UP000323876"/>
    </source>
</evidence>
<dbReference type="Gene3D" id="3.40.50.720">
    <property type="entry name" value="NAD(P)-binding Rossmann-like Domain"/>
    <property type="match status" value="1"/>
</dbReference>
<dbReference type="InterPro" id="IPR023753">
    <property type="entry name" value="FAD/NAD-binding_dom"/>
</dbReference>
<comment type="catalytic activity">
    <reaction evidence="10">
        <text>2 reduced [2Fe-2S]-[ferredoxin] + NADP(+) + H(+) = 2 oxidized [2Fe-2S]-[ferredoxin] + NADPH</text>
        <dbReference type="Rhea" id="RHEA:20125"/>
        <dbReference type="Rhea" id="RHEA-COMP:10000"/>
        <dbReference type="Rhea" id="RHEA-COMP:10001"/>
        <dbReference type="ChEBI" id="CHEBI:15378"/>
        <dbReference type="ChEBI" id="CHEBI:33737"/>
        <dbReference type="ChEBI" id="CHEBI:33738"/>
        <dbReference type="ChEBI" id="CHEBI:57783"/>
        <dbReference type="ChEBI" id="CHEBI:58349"/>
        <dbReference type="EC" id="1.18.1.2"/>
    </reaction>
</comment>
<dbReference type="PANTHER" id="PTHR48467:SF1">
    <property type="entry name" value="GLUTAMATE SYNTHASE 1 [NADH], CHLOROPLASTIC-LIKE"/>
    <property type="match status" value="1"/>
</dbReference>
<dbReference type="EC" id="1.18.1.2" evidence="2"/>
<dbReference type="EMBL" id="VXLC01000003">
    <property type="protein sequence ID" value="KAA8889438.1"/>
    <property type="molecule type" value="Genomic_DNA"/>
</dbReference>
<keyword evidence="9" id="KW-0411">Iron-sulfur</keyword>
<evidence type="ECO:0000256" key="9">
    <source>
        <dbReference type="ARBA" id="ARBA00023014"/>
    </source>
</evidence>
<dbReference type="Pfam" id="PF07992">
    <property type="entry name" value="Pyr_redox_2"/>
    <property type="match status" value="1"/>
</dbReference>
<evidence type="ECO:0000256" key="5">
    <source>
        <dbReference type="ARBA" id="ARBA00022827"/>
    </source>
</evidence>
<comment type="cofactor">
    <cofactor evidence="1">
        <name>FAD</name>
        <dbReference type="ChEBI" id="CHEBI:57692"/>
    </cofactor>
</comment>
<dbReference type="Pfam" id="PF00037">
    <property type="entry name" value="Fer4"/>
    <property type="match status" value="1"/>
</dbReference>
<keyword evidence="5" id="KW-0274">FAD</keyword>
<evidence type="ECO:0000259" key="11">
    <source>
        <dbReference type="PROSITE" id="PS51379"/>
    </source>
</evidence>
<evidence type="ECO:0000256" key="8">
    <source>
        <dbReference type="ARBA" id="ARBA00023004"/>
    </source>
</evidence>
<dbReference type="InterPro" id="IPR017900">
    <property type="entry name" value="4Fe4S_Fe_S_CS"/>
</dbReference>
<dbReference type="CDD" id="cd04410">
    <property type="entry name" value="DMSOR_beta-like"/>
    <property type="match status" value="1"/>
</dbReference>
<evidence type="ECO:0000256" key="7">
    <source>
        <dbReference type="ARBA" id="ARBA00023002"/>
    </source>
</evidence>
<dbReference type="PANTHER" id="PTHR48467">
    <property type="entry name" value="GLUTAMATE SYNTHASE 1 [NADH], CHLOROPLASTIC-LIKE"/>
    <property type="match status" value="1"/>
</dbReference>
<dbReference type="GO" id="GO:0046872">
    <property type="term" value="F:metal ion binding"/>
    <property type="evidence" value="ECO:0007669"/>
    <property type="project" value="UniProtKB-KW"/>
</dbReference>
<feature type="domain" description="4Fe-4S ferredoxin-type" evidence="11">
    <location>
        <begin position="1"/>
        <end position="29"/>
    </location>
</feature>
<evidence type="ECO:0000256" key="2">
    <source>
        <dbReference type="ARBA" id="ARBA00013223"/>
    </source>
</evidence>
<dbReference type="GO" id="GO:0051536">
    <property type="term" value="F:iron-sulfur cluster binding"/>
    <property type="evidence" value="ECO:0007669"/>
    <property type="project" value="UniProtKB-KW"/>
</dbReference>
<dbReference type="SUPFAM" id="SSF54862">
    <property type="entry name" value="4Fe-4S ferredoxins"/>
    <property type="match status" value="1"/>
</dbReference>
<keyword evidence="6" id="KW-0521">NADP</keyword>
<evidence type="ECO:0000256" key="6">
    <source>
        <dbReference type="ARBA" id="ARBA00022857"/>
    </source>
</evidence>
<keyword evidence="3" id="KW-0285">Flavoprotein</keyword>
<proteinExistence type="predicted"/>
<dbReference type="InterPro" id="IPR036188">
    <property type="entry name" value="FAD/NAD-bd_sf"/>
</dbReference>
<dbReference type="InterPro" id="IPR017896">
    <property type="entry name" value="4Fe4S_Fe-S-bd"/>
</dbReference>
<evidence type="ECO:0000256" key="4">
    <source>
        <dbReference type="ARBA" id="ARBA00022723"/>
    </source>
</evidence>
<feature type="domain" description="4Fe-4S ferredoxin-type" evidence="11">
    <location>
        <begin position="37"/>
        <end position="66"/>
    </location>
</feature>
<dbReference type="PROSITE" id="PS00198">
    <property type="entry name" value="4FE4S_FER_1"/>
    <property type="match status" value="1"/>
</dbReference>
<dbReference type="PRINTS" id="PR00419">
    <property type="entry name" value="ADXRDTASE"/>
</dbReference>
<comment type="caution">
    <text evidence="12">The sequence shown here is derived from an EMBL/GenBank/DDBJ whole genome shotgun (WGS) entry which is preliminary data.</text>
</comment>
<organism evidence="12 13">
    <name type="scientific">Nocardia colli</name>
    <dbReference type="NCBI Taxonomy" id="2545717"/>
    <lineage>
        <taxon>Bacteria</taxon>
        <taxon>Bacillati</taxon>
        <taxon>Actinomycetota</taxon>
        <taxon>Actinomycetes</taxon>
        <taxon>Mycobacteriales</taxon>
        <taxon>Nocardiaceae</taxon>
        <taxon>Nocardia</taxon>
    </lineage>
</organism>
<dbReference type="InterPro" id="IPR055275">
    <property type="entry name" value="Ferredox_Rdtase"/>
</dbReference>
<dbReference type="Gene3D" id="3.30.70.20">
    <property type="match status" value="1"/>
</dbReference>
<keyword evidence="7" id="KW-0560">Oxidoreductase</keyword>
<accession>A0A5N0EJ67</accession>
<keyword evidence="4" id="KW-0479">Metal-binding</keyword>
<dbReference type="OrthoDB" id="289202at2"/>
<dbReference type="PROSITE" id="PS51379">
    <property type="entry name" value="4FE4S_FER_2"/>
    <property type="match status" value="2"/>
</dbReference>
<keyword evidence="13" id="KW-1185">Reference proteome</keyword>
<gene>
    <name evidence="12" type="ORF">F3087_10965</name>
</gene>
<evidence type="ECO:0000313" key="12">
    <source>
        <dbReference type="EMBL" id="KAA8889438.1"/>
    </source>
</evidence>
<sequence>MPYVVTQSCCNDASCVYACPVNCIHPTPDEPDFQRAEMLYIDPVACMDCGACAEACPTGAIVPHTKLAADERIFVDLNADFYKTQPVRERPAMAPVAIGGTVLPEARRLRVAIVGSGPAALYAADELLAQPGVRVNVFERLDQPHGLAKHGVAPDHRGTRQITGLFDTIAGQSGFEYVLGVTVGRDVTHAELLQHHHAVIYAVGASADRRLGIPGESLPGSASATDFVAWYNGHPEHRDRQYDLSHERAVIVGNGNVALDVARILTTDPAGLAGTDIAPHALAALRESRIREVVVLGRRGIGQAAFTVPELIGLRNHTGADLVVRPNEIPDEPHLDSAAVADEVGDRTKYLLVQSLIDRPQRADRRIELRFKVSPVEITGDNAVSAITIEHNDLTVDTLGQVRAVPTGEHEIIATGMVLRAIGYRGEPVAGLPFYPGLGIIPNETGRVVDPITGRAVPGAYVAGWIKRGPTGFLGTNKSCSQETVAVLLDDLSKSPELPVVQGDRALRALLAQRLPATQKPPRSFGASALARWRRR</sequence>
<reference evidence="12 13" key="1">
    <citation type="submission" date="2019-09" db="EMBL/GenBank/DDBJ databases">
        <authorList>
            <person name="Wang X."/>
        </authorList>
    </citation>
    <scope>NUCLEOTIDE SEQUENCE [LARGE SCALE GENOMIC DNA]</scope>
    <source>
        <strain evidence="12 13">CICC 11023</strain>
    </source>
</reference>
<evidence type="ECO:0000256" key="3">
    <source>
        <dbReference type="ARBA" id="ARBA00022630"/>
    </source>
</evidence>
<dbReference type="GO" id="GO:0004324">
    <property type="term" value="F:ferredoxin-NADP+ reductase activity"/>
    <property type="evidence" value="ECO:0007669"/>
    <property type="project" value="UniProtKB-EC"/>
</dbReference>
<evidence type="ECO:0000256" key="10">
    <source>
        <dbReference type="ARBA" id="ARBA00047776"/>
    </source>
</evidence>
<dbReference type="SUPFAM" id="SSF51971">
    <property type="entry name" value="Nucleotide-binding domain"/>
    <property type="match status" value="1"/>
</dbReference>
<protein>
    <recommendedName>
        <fullName evidence="2">ferredoxin--NADP(+) reductase</fullName>
        <ecNumber evidence="2">1.18.1.2</ecNumber>
    </recommendedName>
</protein>
<name>A0A5N0EJ67_9NOCA</name>
<dbReference type="RefSeq" id="WP_150401711.1">
    <property type="nucleotide sequence ID" value="NZ_VXLC01000003.1"/>
</dbReference>
<dbReference type="Proteomes" id="UP000323876">
    <property type="component" value="Unassembled WGS sequence"/>
</dbReference>
<evidence type="ECO:0000256" key="1">
    <source>
        <dbReference type="ARBA" id="ARBA00001974"/>
    </source>
</evidence>